<dbReference type="VEuPathDB" id="TriTrypDB:LPAL13_220015400"/>
<feature type="region of interest" description="Disordered" evidence="2">
    <location>
        <begin position="189"/>
        <end position="214"/>
    </location>
</feature>
<feature type="coiled-coil region" evidence="1">
    <location>
        <begin position="227"/>
        <end position="254"/>
    </location>
</feature>
<dbReference type="RefSeq" id="XP_010699120.1">
    <property type="nucleotide sequence ID" value="XM_010700818.1"/>
</dbReference>
<dbReference type="OrthoDB" id="268041at2759"/>
<dbReference type="GeneID" id="22575166"/>
<accession>A0A088RR09</accession>
<dbReference type="KEGG" id="lpan:LPMP_221200"/>
<organism evidence="3">
    <name type="scientific">Leishmania panamensis</name>
    <dbReference type="NCBI Taxonomy" id="5679"/>
    <lineage>
        <taxon>Eukaryota</taxon>
        <taxon>Discoba</taxon>
        <taxon>Euglenozoa</taxon>
        <taxon>Kinetoplastea</taxon>
        <taxon>Metakinetoplastina</taxon>
        <taxon>Trypanosomatida</taxon>
        <taxon>Trypanosomatidae</taxon>
        <taxon>Leishmaniinae</taxon>
        <taxon>Leishmania</taxon>
        <taxon>Leishmania guyanensis species complex</taxon>
    </lineage>
</organism>
<protein>
    <submittedName>
        <fullName evidence="3">Uncharacterized protein</fullName>
    </submittedName>
</protein>
<name>A0A088RR09_LEIPA</name>
<feature type="coiled-coil region" evidence="1">
    <location>
        <begin position="142"/>
        <end position="169"/>
    </location>
</feature>
<reference evidence="3" key="1">
    <citation type="journal article" date="2015" name="Sci. Rep.">
        <title>The genome of Leishmania panamensis: insights into genomics of the L. (Viannia) subgenus.</title>
        <authorList>
            <person name="Llanes A."/>
            <person name="Restrepo C.M."/>
            <person name="Vecchio G.D."/>
            <person name="Anguizola F.J."/>
            <person name="Lleonart R."/>
        </authorList>
    </citation>
    <scope>NUCLEOTIDE SEQUENCE [LARGE SCALE GENOMIC DNA]</scope>
    <source>
        <strain evidence="3">MHOM/PA/94/PSC-1</strain>
    </source>
</reference>
<gene>
    <name evidence="3" type="ORF">LPMP_221200</name>
</gene>
<keyword evidence="1" id="KW-0175">Coiled coil</keyword>
<dbReference type="AlphaFoldDB" id="A0A088RR09"/>
<dbReference type="VEuPathDB" id="TriTrypDB:LPMP_221200"/>
<feature type="non-terminal residue" evidence="3">
    <location>
        <position position="1"/>
    </location>
</feature>
<dbReference type="EMBL" id="CP009391">
    <property type="protein sequence ID" value="AIN98413.1"/>
    <property type="molecule type" value="Genomic_DNA"/>
</dbReference>
<proteinExistence type="predicted"/>
<sequence length="317" mass="35039">LEEEVSKVRGMSEEMSEERVGVEPCVCERRCIVVETRLSEFAEGFAFADEGAVAGGDGVVLLSTVEMFRREELWRRMWEEALELAEESTELLRMYYEDRLCSVERELECTSLECTDTLEKLEEFVNLLDGARGAERAAVHARDECERELHALQERYDREVAENQRLLLREGRGADDAPGGPTWTEGAVDFGAQRDSGGDDSIIEPGRRGDGGGRSAPVLRTIQEAASVGLGEQLEQLKREKEVLMEELEAKGVSYNDALALLNQHISQLMEELSVHLRGGETSASNARALLLEIAELRAAQERTGAFAEGGAPDSSS</sequence>
<evidence type="ECO:0000313" key="3">
    <source>
        <dbReference type="EMBL" id="AIN98413.1"/>
    </source>
</evidence>
<evidence type="ECO:0000256" key="1">
    <source>
        <dbReference type="SAM" id="Coils"/>
    </source>
</evidence>
<evidence type="ECO:0000256" key="2">
    <source>
        <dbReference type="SAM" id="MobiDB-lite"/>
    </source>
</evidence>